<name>A0A1C7MYI0_9FUNG</name>
<evidence type="ECO:0000313" key="1">
    <source>
        <dbReference type="EMBL" id="OBZ81851.1"/>
    </source>
</evidence>
<dbReference type="InParanoid" id="A0A1C7MYI0"/>
<reference evidence="1 2" key="1">
    <citation type="submission" date="2016-03" db="EMBL/GenBank/DDBJ databases">
        <title>Choanephora cucurbitarum.</title>
        <authorList>
            <person name="Min B."/>
            <person name="Park H."/>
            <person name="Park J.-H."/>
            <person name="Shin H.-D."/>
            <person name="Choi I.-G."/>
        </authorList>
    </citation>
    <scope>NUCLEOTIDE SEQUENCE [LARGE SCALE GENOMIC DNA]</scope>
    <source>
        <strain evidence="1 2">KUS-F28377</strain>
    </source>
</reference>
<proteinExistence type="predicted"/>
<sequence length="213" mass="24068">MILMLYKPEIALTDKKRRNSSNNEQLCIHTKFRYSEVVLYFGFPLLQSLLQRQTFVNNFLGSLQRLVDSHSRRNLSVLGRATVANSLLLSTCWNIFPKVSWKIITTPKSCGGLGILDPTTQQLALFYRWVDGLLFDRPSKTLIQQFLSIHISNCFGSNNVLMCLLFPKARRSLAGSPVSISTLACRVVDVIPRKSYTYIPATLDVLLLPLCAI</sequence>
<dbReference type="AlphaFoldDB" id="A0A1C7MYI0"/>
<dbReference type="OrthoDB" id="2426083at2759"/>
<feature type="non-terminal residue" evidence="1">
    <location>
        <position position="213"/>
    </location>
</feature>
<protein>
    <submittedName>
        <fullName evidence="1">Uncharacterized protein</fullName>
    </submittedName>
</protein>
<evidence type="ECO:0000313" key="2">
    <source>
        <dbReference type="Proteomes" id="UP000093000"/>
    </source>
</evidence>
<gene>
    <name evidence="1" type="ORF">A0J61_10100</name>
</gene>
<keyword evidence="2" id="KW-1185">Reference proteome</keyword>
<comment type="caution">
    <text evidence="1">The sequence shown here is derived from an EMBL/GenBank/DDBJ whole genome shotgun (WGS) entry which is preliminary data.</text>
</comment>
<organism evidence="1 2">
    <name type="scientific">Choanephora cucurbitarum</name>
    <dbReference type="NCBI Taxonomy" id="101091"/>
    <lineage>
        <taxon>Eukaryota</taxon>
        <taxon>Fungi</taxon>
        <taxon>Fungi incertae sedis</taxon>
        <taxon>Mucoromycota</taxon>
        <taxon>Mucoromycotina</taxon>
        <taxon>Mucoromycetes</taxon>
        <taxon>Mucorales</taxon>
        <taxon>Mucorineae</taxon>
        <taxon>Choanephoraceae</taxon>
        <taxon>Choanephoroideae</taxon>
        <taxon>Choanephora</taxon>
    </lineage>
</organism>
<dbReference type="EMBL" id="LUGH01001031">
    <property type="protein sequence ID" value="OBZ81851.1"/>
    <property type="molecule type" value="Genomic_DNA"/>
</dbReference>
<dbReference type="Proteomes" id="UP000093000">
    <property type="component" value="Unassembled WGS sequence"/>
</dbReference>
<accession>A0A1C7MYI0</accession>